<feature type="transmembrane region" description="Helical" evidence="6">
    <location>
        <begin position="97"/>
        <end position="122"/>
    </location>
</feature>
<evidence type="ECO:0000313" key="7">
    <source>
        <dbReference type="EMBL" id="KAF2235552.1"/>
    </source>
</evidence>
<keyword evidence="8" id="KW-1185">Reference proteome</keyword>
<keyword evidence="5 6" id="KW-0472">Membrane</keyword>
<evidence type="ECO:0000256" key="1">
    <source>
        <dbReference type="ARBA" id="ARBA00004141"/>
    </source>
</evidence>
<accession>A0A6A6HC21</accession>
<dbReference type="AlphaFoldDB" id="A0A6A6HC21"/>
<proteinExistence type="inferred from homology"/>
<evidence type="ECO:0000256" key="4">
    <source>
        <dbReference type="ARBA" id="ARBA00022989"/>
    </source>
</evidence>
<keyword evidence="3 6" id="KW-0812">Transmembrane</keyword>
<feature type="non-terminal residue" evidence="7">
    <location>
        <position position="1"/>
    </location>
</feature>
<protein>
    <submittedName>
        <fullName evidence="7">Uncharacterized protein</fullName>
    </submittedName>
</protein>
<dbReference type="InterPro" id="IPR038213">
    <property type="entry name" value="IFI6/IFI27-like_sf"/>
</dbReference>
<evidence type="ECO:0000256" key="2">
    <source>
        <dbReference type="ARBA" id="ARBA00007262"/>
    </source>
</evidence>
<comment type="subcellular location">
    <subcellularLocation>
        <location evidence="1">Membrane</location>
        <topology evidence="1">Multi-pass membrane protein</topology>
    </subcellularLocation>
</comment>
<reference evidence="7" key="1">
    <citation type="journal article" date="2020" name="Stud. Mycol.">
        <title>101 Dothideomycetes genomes: a test case for predicting lifestyles and emergence of pathogens.</title>
        <authorList>
            <person name="Haridas S."/>
            <person name="Albert R."/>
            <person name="Binder M."/>
            <person name="Bloem J."/>
            <person name="Labutti K."/>
            <person name="Salamov A."/>
            <person name="Andreopoulos B."/>
            <person name="Baker S."/>
            <person name="Barry K."/>
            <person name="Bills G."/>
            <person name="Bluhm B."/>
            <person name="Cannon C."/>
            <person name="Castanera R."/>
            <person name="Culley D."/>
            <person name="Daum C."/>
            <person name="Ezra D."/>
            <person name="Gonzalez J."/>
            <person name="Henrissat B."/>
            <person name="Kuo A."/>
            <person name="Liang C."/>
            <person name="Lipzen A."/>
            <person name="Lutzoni F."/>
            <person name="Magnuson J."/>
            <person name="Mondo S."/>
            <person name="Nolan M."/>
            <person name="Ohm R."/>
            <person name="Pangilinan J."/>
            <person name="Park H.-J."/>
            <person name="Ramirez L."/>
            <person name="Alfaro M."/>
            <person name="Sun H."/>
            <person name="Tritt A."/>
            <person name="Yoshinaga Y."/>
            <person name="Zwiers L.-H."/>
            <person name="Turgeon B."/>
            <person name="Goodwin S."/>
            <person name="Spatafora J."/>
            <person name="Crous P."/>
            <person name="Grigoriev I."/>
        </authorList>
    </citation>
    <scope>NUCLEOTIDE SEQUENCE</scope>
    <source>
        <strain evidence="7">Tuck. ex Michener</strain>
    </source>
</reference>
<evidence type="ECO:0000256" key="6">
    <source>
        <dbReference type="SAM" id="Phobius"/>
    </source>
</evidence>
<comment type="similarity">
    <text evidence="2">Belongs to the IFI6/IFI27 family.</text>
</comment>
<dbReference type="EMBL" id="ML991790">
    <property type="protein sequence ID" value="KAF2235552.1"/>
    <property type="molecule type" value="Genomic_DNA"/>
</dbReference>
<evidence type="ECO:0000256" key="3">
    <source>
        <dbReference type="ARBA" id="ARBA00022692"/>
    </source>
</evidence>
<dbReference type="Proteomes" id="UP000800092">
    <property type="component" value="Unassembled WGS sequence"/>
</dbReference>
<dbReference type="InterPro" id="IPR009311">
    <property type="entry name" value="IFI6/IFI27-like"/>
</dbReference>
<evidence type="ECO:0000313" key="8">
    <source>
        <dbReference type="Proteomes" id="UP000800092"/>
    </source>
</evidence>
<dbReference type="Gene3D" id="6.10.110.10">
    <property type="match status" value="1"/>
</dbReference>
<name>A0A6A6HC21_VIRVR</name>
<dbReference type="OrthoDB" id="440424at2759"/>
<evidence type="ECO:0000256" key="5">
    <source>
        <dbReference type="ARBA" id="ARBA00023136"/>
    </source>
</evidence>
<organism evidence="7 8">
    <name type="scientific">Viridothelium virens</name>
    <name type="common">Speckled blister lichen</name>
    <name type="synonym">Trypethelium virens</name>
    <dbReference type="NCBI Taxonomy" id="1048519"/>
    <lineage>
        <taxon>Eukaryota</taxon>
        <taxon>Fungi</taxon>
        <taxon>Dikarya</taxon>
        <taxon>Ascomycota</taxon>
        <taxon>Pezizomycotina</taxon>
        <taxon>Dothideomycetes</taxon>
        <taxon>Dothideomycetes incertae sedis</taxon>
        <taxon>Trypetheliales</taxon>
        <taxon>Trypetheliaceae</taxon>
        <taxon>Viridothelium</taxon>
    </lineage>
</organism>
<feature type="non-terminal residue" evidence="7">
    <location>
        <position position="165"/>
    </location>
</feature>
<dbReference type="GO" id="GO:0016020">
    <property type="term" value="C:membrane"/>
    <property type="evidence" value="ECO:0007669"/>
    <property type="project" value="UniProtKB-SubCell"/>
</dbReference>
<gene>
    <name evidence="7" type="ORF">EV356DRAFT_420729</name>
</gene>
<sequence>TDHVPYQDNKSEAEVAHDIIIKLFAAEKNDAALRADLQSTVHACGWYDGLAAAILSALEQAIKLNADMGSAMKDAYGKAAAAVNHITEWAEAHPEMAAVVVTLIALGVLALMMPWLMAYLGFTEEGILEASWAARWQTSYRGFVPKGSLFSYLQSLGTKIGRNWH</sequence>
<dbReference type="Pfam" id="PF06140">
    <property type="entry name" value="Ifi-6-16"/>
    <property type="match status" value="1"/>
</dbReference>
<keyword evidence="4 6" id="KW-1133">Transmembrane helix</keyword>